<gene>
    <name evidence="1" type="ORF">N3K66_006341</name>
</gene>
<name>A0ACC0UV44_9HYPO</name>
<reference evidence="1" key="1">
    <citation type="submission" date="2022-10" db="EMBL/GenBank/DDBJ databases">
        <title>Complete Genome of Trichothecium roseum strain YXFP-22015, a Plant Pathogen Isolated from Citrus.</title>
        <authorList>
            <person name="Wang Y."/>
            <person name="Zhu L."/>
        </authorList>
    </citation>
    <scope>NUCLEOTIDE SEQUENCE</scope>
    <source>
        <strain evidence="1">YXFP-22015</strain>
    </source>
</reference>
<evidence type="ECO:0000313" key="2">
    <source>
        <dbReference type="Proteomes" id="UP001163324"/>
    </source>
</evidence>
<organism evidence="1 2">
    <name type="scientific">Trichothecium roseum</name>
    <dbReference type="NCBI Taxonomy" id="47278"/>
    <lineage>
        <taxon>Eukaryota</taxon>
        <taxon>Fungi</taxon>
        <taxon>Dikarya</taxon>
        <taxon>Ascomycota</taxon>
        <taxon>Pezizomycotina</taxon>
        <taxon>Sordariomycetes</taxon>
        <taxon>Hypocreomycetidae</taxon>
        <taxon>Hypocreales</taxon>
        <taxon>Hypocreales incertae sedis</taxon>
        <taxon>Trichothecium</taxon>
    </lineage>
</organism>
<sequence>MKFSATALVALLSATAFAAPAPAAEVKAMSAQQTWTIEGVKRVCDKADATCNWSLTVNAAGSRQACNFAVKKSGETPASRSSGTGANCGPYTVTTGWSGQFGPDAGFTTLAVVNNAKKLVAWPAYTDKQLAGGKVVKPDQSYPVQNFPQ</sequence>
<dbReference type="Proteomes" id="UP001163324">
    <property type="component" value="Chromosome 6"/>
</dbReference>
<proteinExistence type="predicted"/>
<keyword evidence="2" id="KW-1185">Reference proteome</keyword>
<comment type="caution">
    <text evidence="1">The sequence shown here is derived from an EMBL/GenBank/DDBJ whole genome shotgun (WGS) entry which is preliminary data.</text>
</comment>
<protein>
    <submittedName>
        <fullName evidence="1">Uncharacterized protein</fullName>
    </submittedName>
</protein>
<dbReference type="EMBL" id="CM047945">
    <property type="protein sequence ID" value="KAI9897981.1"/>
    <property type="molecule type" value="Genomic_DNA"/>
</dbReference>
<evidence type="ECO:0000313" key="1">
    <source>
        <dbReference type="EMBL" id="KAI9897981.1"/>
    </source>
</evidence>
<accession>A0ACC0UV44</accession>